<feature type="active site" description="Charge relay system" evidence="8">
    <location>
        <position position="1019"/>
    </location>
</feature>
<dbReference type="AlphaFoldDB" id="A0A380CA40"/>
<keyword evidence="11" id="KW-0732">Signal</keyword>
<dbReference type="SUPFAM" id="SSF50156">
    <property type="entry name" value="PDZ domain-like"/>
    <property type="match status" value="1"/>
</dbReference>
<dbReference type="EMBL" id="UGYW01000002">
    <property type="protein sequence ID" value="SUJ16162.1"/>
    <property type="molecule type" value="Genomic_DNA"/>
</dbReference>
<keyword evidence="4 7" id="KW-0645">Protease</keyword>
<dbReference type="CDD" id="cd07562">
    <property type="entry name" value="Peptidase_S41_TRI"/>
    <property type="match status" value="1"/>
</dbReference>
<protein>
    <recommendedName>
        <fullName evidence="7">Tricorn protease homolog</fullName>
        <ecNumber evidence="7">3.4.21.-</ecNumber>
    </recommendedName>
</protein>
<evidence type="ECO:0000256" key="5">
    <source>
        <dbReference type="ARBA" id="ARBA00022801"/>
    </source>
</evidence>
<dbReference type="SMART" id="SM00245">
    <property type="entry name" value="TSPc"/>
    <property type="match status" value="1"/>
</dbReference>
<evidence type="ECO:0000313" key="14">
    <source>
        <dbReference type="Proteomes" id="UP000254893"/>
    </source>
</evidence>
<dbReference type="PANTHER" id="PTHR43253">
    <property type="entry name" value="TRICORN PROTEASE HOMOLOG 2-RELATED"/>
    <property type="match status" value="1"/>
</dbReference>
<dbReference type="Pfam" id="PF00595">
    <property type="entry name" value="PDZ"/>
    <property type="match status" value="1"/>
</dbReference>
<dbReference type="Pfam" id="PF14684">
    <property type="entry name" value="Tricorn_C1"/>
    <property type="match status" value="1"/>
</dbReference>
<dbReference type="Pfam" id="PF26550">
    <property type="entry name" value="Tricorn_2nd"/>
    <property type="match status" value="1"/>
</dbReference>
<evidence type="ECO:0000256" key="6">
    <source>
        <dbReference type="ARBA" id="ARBA00022825"/>
    </source>
</evidence>
<dbReference type="Pfam" id="PF03572">
    <property type="entry name" value="Peptidase_S41"/>
    <property type="match status" value="1"/>
</dbReference>
<comment type="function">
    <text evidence="7">Degrades oligopeptides.</text>
</comment>
<gene>
    <name evidence="13" type="primary">tri1_3</name>
    <name evidence="13" type="ORF">NCTC11388_02542</name>
</gene>
<dbReference type="Proteomes" id="UP000254893">
    <property type="component" value="Unassembled WGS sequence"/>
</dbReference>
<keyword evidence="6 7" id="KW-0720">Serine protease</keyword>
<evidence type="ECO:0000256" key="8">
    <source>
        <dbReference type="PIRSR" id="PIRSR036421-1"/>
    </source>
</evidence>
<reference evidence="13 14" key="1">
    <citation type="submission" date="2018-06" db="EMBL/GenBank/DDBJ databases">
        <authorList>
            <consortium name="Pathogen Informatics"/>
            <person name="Doyle S."/>
        </authorList>
    </citation>
    <scope>NUCLEOTIDE SEQUENCE [LARGE SCALE GENOMIC DNA]</scope>
    <source>
        <strain evidence="13 14">NCTC11388</strain>
    </source>
</reference>
<evidence type="ECO:0000256" key="1">
    <source>
        <dbReference type="ARBA" id="ARBA00004496"/>
    </source>
</evidence>
<dbReference type="PANTHER" id="PTHR43253:SF1">
    <property type="entry name" value="TRICORN PROTEASE HOMOLOG 2-RELATED"/>
    <property type="match status" value="1"/>
</dbReference>
<dbReference type="InterPro" id="IPR029045">
    <property type="entry name" value="ClpP/crotonase-like_dom_sf"/>
</dbReference>
<dbReference type="Gene3D" id="2.130.10.10">
    <property type="entry name" value="YVTN repeat-like/Quinoprotein amine dehydrogenase"/>
    <property type="match status" value="1"/>
</dbReference>
<evidence type="ECO:0000256" key="2">
    <source>
        <dbReference type="ARBA" id="ARBA00008524"/>
    </source>
</evidence>
<dbReference type="Pfam" id="PF26549">
    <property type="entry name" value="Tricorn_N"/>
    <property type="match status" value="1"/>
</dbReference>
<dbReference type="PROSITE" id="PS50106">
    <property type="entry name" value="PDZ"/>
    <property type="match status" value="1"/>
</dbReference>
<evidence type="ECO:0000256" key="9">
    <source>
        <dbReference type="PIRSR" id="PIRSR036421-3"/>
    </source>
</evidence>
<dbReference type="GO" id="GO:0005737">
    <property type="term" value="C:cytoplasm"/>
    <property type="evidence" value="ECO:0007669"/>
    <property type="project" value="UniProtKB-SubCell"/>
</dbReference>
<organism evidence="13 14">
    <name type="scientific">Sphingobacterium spiritivorum</name>
    <name type="common">Flavobacterium spiritivorum</name>
    <dbReference type="NCBI Taxonomy" id="258"/>
    <lineage>
        <taxon>Bacteria</taxon>
        <taxon>Pseudomonadati</taxon>
        <taxon>Bacteroidota</taxon>
        <taxon>Sphingobacteriia</taxon>
        <taxon>Sphingobacteriales</taxon>
        <taxon>Sphingobacteriaceae</taxon>
        <taxon>Sphingobacterium</taxon>
    </lineage>
</organism>
<dbReference type="SUPFAM" id="SSF69304">
    <property type="entry name" value="Tricorn protease N-terminal domain"/>
    <property type="match status" value="1"/>
</dbReference>
<dbReference type="GO" id="GO:0008236">
    <property type="term" value="F:serine-type peptidase activity"/>
    <property type="evidence" value="ECO:0007669"/>
    <property type="project" value="UniProtKB-UniRule"/>
</dbReference>
<feature type="chain" id="PRO_5016829868" description="Tricorn protease homolog" evidence="11">
    <location>
        <begin position="22"/>
        <end position="1056"/>
    </location>
</feature>
<feature type="compositionally biased region" description="Basic and acidic residues" evidence="10">
    <location>
        <begin position="542"/>
        <end position="562"/>
    </location>
</feature>
<dbReference type="PIRSF" id="PIRSF036421">
    <property type="entry name" value="Tricorn_protease"/>
    <property type="match status" value="1"/>
</dbReference>
<keyword evidence="3 7" id="KW-0963">Cytoplasm</keyword>
<dbReference type="InterPro" id="IPR036034">
    <property type="entry name" value="PDZ_sf"/>
</dbReference>
<evidence type="ECO:0000256" key="10">
    <source>
        <dbReference type="SAM" id="MobiDB-lite"/>
    </source>
</evidence>
<dbReference type="GO" id="GO:0006508">
    <property type="term" value="P:proteolysis"/>
    <property type="evidence" value="ECO:0007669"/>
    <property type="project" value="UniProtKB-UniRule"/>
</dbReference>
<dbReference type="RefSeq" id="WP_115170374.1">
    <property type="nucleotide sequence ID" value="NZ_UGYW01000002.1"/>
</dbReference>
<evidence type="ECO:0000256" key="7">
    <source>
        <dbReference type="PIRNR" id="PIRNR036421"/>
    </source>
</evidence>
<accession>A0A380CA40</accession>
<feature type="site" description="Transition state stabilizer; via amide nitrogen" evidence="9">
    <location>
        <position position="964"/>
    </location>
</feature>
<dbReference type="InterPro" id="IPR005151">
    <property type="entry name" value="Tail-specific_protease"/>
</dbReference>
<dbReference type="InterPro" id="IPR001478">
    <property type="entry name" value="PDZ"/>
</dbReference>
<comment type="subcellular location">
    <subcellularLocation>
        <location evidence="1 7">Cytoplasm</location>
    </subcellularLocation>
</comment>
<dbReference type="InterPro" id="IPR012393">
    <property type="entry name" value="Tricorn_protease"/>
</dbReference>
<dbReference type="Gene3D" id="2.120.10.60">
    <property type="entry name" value="Tricorn protease N-terminal domain"/>
    <property type="match status" value="1"/>
</dbReference>
<feature type="region of interest" description="Disordered" evidence="10">
    <location>
        <begin position="542"/>
        <end position="567"/>
    </location>
</feature>
<dbReference type="Gene3D" id="3.30.750.44">
    <property type="match status" value="1"/>
</dbReference>
<keyword evidence="5 7" id="KW-0378">Hydrolase</keyword>
<sequence length="1056" mass="119477">MIKHFLCSLGISLGSLLTVHAQSQASFFSYPTLSPDGQTIVFSYDGDLWKVAADGGLALRLTAMSGTEIAPRISPDGKWLAFSSNQNGNMDVYIMPLEGGDIRQLTYHDAGDEVDSWSWDSKSIYFTSSRYNRFSSYKVAVNGGTAERMFPHYFNTIHNVVETPSGELLFNDSWESNFAANRKRYKGAFNPDILSYSPKQKQFKQYTDYAGKDFWPSVDQKGAIYFASDEVNGEYNLYSFVNGKKTGLTKFPTSIKRPVVSANGSKVVFEKDYQLFLYDVATKKTIQPKIAISRNLVLNKQQEFDVKDNISNVDVSPDGKKMAFVSRGELFVSDIEGKFVRQMPGQGERIVEVKWLKDNKTLLFNQTYQGYLNWFTIAADGKEQAKQLTKDLRNNRIIEFNKDRTLGVYLSGRDEVRTLDLNTLKSNTVVKDEIWAFQNSSPSFSPDGNYILFTAYRNFEQDIMLHNLKTNSTVNLTNTGVSEITPTWSPDGKYIYFASNRTKPSYPTGVQNASIYRMALENFDEDYRISKFDELFKETEKVKKDTTAQKKTPADKDKKEPAKTTSADKPVVTIDMQGLMDRITLVSPAFGTQLDPVVFQKGDKTYVFYSSNHGEGRGALYRTVIEPFTPNKTEKVADGGIGALFESGGKYYALSRGAIQKYNIDANKFDKVDVSLKFQRNLEKEFSQMFYETWAGIEENFYDGTFHGIDWSAVKKQYEAYLPNINNRADLRILLNDMLGELNASHLGFNSSGPEERKSFTAVTNEIGVVYDTKDPWKVSQIIVNSPASRKGIDIKEGDILLAVNGQSMDKTRDRDSYFTLPSLAEEMALTFSRQGKEINVNIRPQPANAQREQLYDEWIKANRAKVDGMSNNRIAYSHMKNMGGDELNRFLLDMAEQENNKDAIILDLRYNTGGNVHDEVLRFLSQRPYLQWQYRDGKRAPQSNFAPAAKPIVLLINEQSLSDAEMTAAGFKALKLGKIIGTETYRWIIFTSAKGLVDGSMYRVPAWGCYTLDGQDLELTGVSPDIYVKNTFTDRLEGKDPQLEKAIQEILKDLK</sequence>
<dbReference type="EC" id="3.4.21.-" evidence="7"/>
<proteinExistence type="inferred from homology"/>
<dbReference type="Gene3D" id="2.30.42.10">
    <property type="match status" value="1"/>
</dbReference>
<dbReference type="InterPro" id="IPR015943">
    <property type="entry name" value="WD40/YVTN_repeat-like_dom_sf"/>
</dbReference>
<name>A0A380CA40_SPHSI</name>
<comment type="similarity">
    <text evidence="2 7">Belongs to the peptidase S41B family.</text>
</comment>
<feature type="domain" description="PDZ" evidence="12">
    <location>
        <begin position="779"/>
        <end position="836"/>
    </location>
</feature>
<dbReference type="InterPro" id="IPR028204">
    <property type="entry name" value="Tricorn_C1"/>
</dbReference>
<evidence type="ECO:0000256" key="4">
    <source>
        <dbReference type="ARBA" id="ARBA00022670"/>
    </source>
</evidence>
<dbReference type="Gene3D" id="3.90.226.10">
    <property type="entry name" value="2-enoyl-CoA Hydratase, Chain A, domain 1"/>
    <property type="match status" value="1"/>
</dbReference>
<dbReference type="SUPFAM" id="SSF82171">
    <property type="entry name" value="DPP6 N-terminal domain-like"/>
    <property type="match status" value="1"/>
</dbReference>
<evidence type="ECO:0000256" key="11">
    <source>
        <dbReference type="SAM" id="SignalP"/>
    </source>
</evidence>
<evidence type="ECO:0000313" key="13">
    <source>
        <dbReference type="EMBL" id="SUJ16162.1"/>
    </source>
</evidence>
<dbReference type="SMART" id="SM00228">
    <property type="entry name" value="PDZ"/>
    <property type="match status" value="1"/>
</dbReference>
<feature type="active site" description="Charge relay system" evidence="8">
    <location>
        <position position="746"/>
    </location>
</feature>
<dbReference type="SUPFAM" id="SSF52096">
    <property type="entry name" value="ClpP/crotonase"/>
    <property type="match status" value="1"/>
</dbReference>
<evidence type="ECO:0000259" key="12">
    <source>
        <dbReference type="PROSITE" id="PS50106"/>
    </source>
</evidence>
<feature type="signal peptide" evidence="11">
    <location>
        <begin position="1"/>
        <end position="21"/>
    </location>
</feature>
<feature type="active site" description="Nucleophile" evidence="8">
    <location>
        <position position="963"/>
    </location>
</feature>
<evidence type="ECO:0000256" key="3">
    <source>
        <dbReference type="ARBA" id="ARBA00022490"/>
    </source>
</evidence>